<evidence type="ECO:0000313" key="3">
    <source>
        <dbReference type="Proteomes" id="UP000007798"/>
    </source>
</evidence>
<dbReference type="OMA" id="GGLANNW"/>
<reference evidence="2 3" key="1">
    <citation type="journal article" date="2007" name="Nature">
        <title>Evolution of genes and genomes on the Drosophila phylogeny.</title>
        <authorList>
            <consortium name="Drosophila 12 Genomes Consortium"/>
            <person name="Clark A.G."/>
            <person name="Eisen M.B."/>
            <person name="Smith D.R."/>
            <person name="Bergman C.M."/>
            <person name="Oliver B."/>
            <person name="Markow T.A."/>
            <person name="Kaufman T.C."/>
            <person name="Kellis M."/>
            <person name="Gelbart W."/>
            <person name="Iyer V.N."/>
            <person name="Pollard D.A."/>
            <person name="Sackton T.B."/>
            <person name="Larracuente A.M."/>
            <person name="Singh N.D."/>
            <person name="Abad J.P."/>
            <person name="Abt D.N."/>
            <person name="Adryan B."/>
            <person name="Aguade M."/>
            <person name="Akashi H."/>
            <person name="Anderson W.W."/>
            <person name="Aquadro C.F."/>
            <person name="Ardell D.H."/>
            <person name="Arguello R."/>
            <person name="Artieri C.G."/>
            <person name="Barbash D.A."/>
            <person name="Barker D."/>
            <person name="Barsanti P."/>
            <person name="Batterham P."/>
            <person name="Batzoglou S."/>
            <person name="Begun D."/>
            <person name="Bhutkar A."/>
            <person name="Blanco E."/>
            <person name="Bosak S.A."/>
            <person name="Bradley R.K."/>
            <person name="Brand A.D."/>
            <person name="Brent M.R."/>
            <person name="Brooks A.N."/>
            <person name="Brown R.H."/>
            <person name="Butlin R.K."/>
            <person name="Caggese C."/>
            <person name="Calvi B.R."/>
            <person name="Bernardo de Carvalho A."/>
            <person name="Caspi A."/>
            <person name="Castrezana S."/>
            <person name="Celniker S.E."/>
            <person name="Chang J.L."/>
            <person name="Chapple C."/>
            <person name="Chatterji S."/>
            <person name="Chinwalla A."/>
            <person name="Civetta A."/>
            <person name="Clifton S.W."/>
            <person name="Comeron J.M."/>
            <person name="Costello J.C."/>
            <person name="Coyne J.A."/>
            <person name="Daub J."/>
            <person name="David R.G."/>
            <person name="Delcher A.L."/>
            <person name="Delehaunty K."/>
            <person name="Do C.B."/>
            <person name="Ebling H."/>
            <person name="Edwards K."/>
            <person name="Eickbush T."/>
            <person name="Evans J.D."/>
            <person name="Filipski A."/>
            <person name="Findeiss S."/>
            <person name="Freyhult E."/>
            <person name="Fulton L."/>
            <person name="Fulton R."/>
            <person name="Garcia A.C."/>
            <person name="Gardiner A."/>
            <person name="Garfield D.A."/>
            <person name="Garvin B.E."/>
            <person name="Gibson G."/>
            <person name="Gilbert D."/>
            <person name="Gnerre S."/>
            <person name="Godfrey J."/>
            <person name="Good R."/>
            <person name="Gotea V."/>
            <person name="Gravely B."/>
            <person name="Greenberg A.J."/>
            <person name="Griffiths-Jones S."/>
            <person name="Gross S."/>
            <person name="Guigo R."/>
            <person name="Gustafson E.A."/>
            <person name="Haerty W."/>
            <person name="Hahn M.W."/>
            <person name="Halligan D.L."/>
            <person name="Halpern A.L."/>
            <person name="Halter G.M."/>
            <person name="Han M.V."/>
            <person name="Heger A."/>
            <person name="Hillier L."/>
            <person name="Hinrichs A.S."/>
            <person name="Holmes I."/>
            <person name="Hoskins R.A."/>
            <person name="Hubisz M.J."/>
            <person name="Hultmark D."/>
            <person name="Huntley M.A."/>
            <person name="Jaffe D.B."/>
            <person name="Jagadeeshan S."/>
            <person name="Jeck W.R."/>
            <person name="Johnson J."/>
            <person name="Jones C.D."/>
            <person name="Jordan W.C."/>
            <person name="Karpen G.H."/>
            <person name="Kataoka E."/>
            <person name="Keightley P.D."/>
            <person name="Kheradpour P."/>
            <person name="Kirkness E.F."/>
            <person name="Koerich L.B."/>
            <person name="Kristiansen K."/>
            <person name="Kudrna D."/>
            <person name="Kulathinal R.J."/>
            <person name="Kumar S."/>
            <person name="Kwok R."/>
            <person name="Lander E."/>
            <person name="Langley C.H."/>
            <person name="Lapoint R."/>
            <person name="Lazzaro B.P."/>
            <person name="Lee S.J."/>
            <person name="Levesque L."/>
            <person name="Li R."/>
            <person name="Lin C.F."/>
            <person name="Lin M.F."/>
            <person name="Lindblad-Toh K."/>
            <person name="Llopart A."/>
            <person name="Long M."/>
            <person name="Low L."/>
            <person name="Lozovsky E."/>
            <person name="Lu J."/>
            <person name="Luo M."/>
            <person name="Machado C.A."/>
            <person name="Makalowski W."/>
            <person name="Marzo M."/>
            <person name="Matsuda M."/>
            <person name="Matzkin L."/>
            <person name="McAllister B."/>
            <person name="McBride C.S."/>
            <person name="McKernan B."/>
            <person name="McKernan K."/>
            <person name="Mendez-Lago M."/>
            <person name="Minx P."/>
            <person name="Mollenhauer M.U."/>
            <person name="Montooth K."/>
            <person name="Mount S.M."/>
            <person name="Mu X."/>
            <person name="Myers E."/>
            <person name="Negre B."/>
            <person name="Newfeld S."/>
            <person name="Nielsen R."/>
            <person name="Noor M.A."/>
            <person name="O'Grady P."/>
            <person name="Pachter L."/>
            <person name="Papaceit M."/>
            <person name="Parisi M.J."/>
            <person name="Parisi M."/>
            <person name="Parts L."/>
            <person name="Pedersen J.S."/>
            <person name="Pesole G."/>
            <person name="Phillippy A.M."/>
            <person name="Ponting C.P."/>
            <person name="Pop M."/>
            <person name="Porcelli D."/>
            <person name="Powell J.R."/>
            <person name="Prohaska S."/>
            <person name="Pruitt K."/>
            <person name="Puig M."/>
            <person name="Quesneville H."/>
            <person name="Ram K.R."/>
            <person name="Rand D."/>
            <person name="Rasmussen M.D."/>
            <person name="Reed L.K."/>
            <person name="Reenan R."/>
            <person name="Reily A."/>
            <person name="Remington K.A."/>
            <person name="Rieger T.T."/>
            <person name="Ritchie M.G."/>
            <person name="Robin C."/>
            <person name="Rogers Y.H."/>
            <person name="Rohde C."/>
            <person name="Rozas J."/>
            <person name="Rubenfield M.J."/>
            <person name="Ruiz A."/>
            <person name="Russo S."/>
            <person name="Salzberg S.L."/>
            <person name="Sanchez-Gracia A."/>
            <person name="Saranga D.J."/>
            <person name="Sato H."/>
            <person name="Schaeffer S.W."/>
            <person name="Schatz M.C."/>
            <person name="Schlenke T."/>
            <person name="Schwartz R."/>
            <person name="Segarra C."/>
            <person name="Singh R.S."/>
            <person name="Sirot L."/>
            <person name="Sirota M."/>
            <person name="Sisneros N.B."/>
            <person name="Smith C.D."/>
            <person name="Smith T.F."/>
            <person name="Spieth J."/>
            <person name="Stage D.E."/>
            <person name="Stark A."/>
            <person name="Stephan W."/>
            <person name="Strausberg R.L."/>
            <person name="Strempel S."/>
            <person name="Sturgill D."/>
            <person name="Sutton G."/>
            <person name="Sutton G.G."/>
            <person name="Tao W."/>
            <person name="Teichmann S."/>
            <person name="Tobari Y.N."/>
            <person name="Tomimura Y."/>
            <person name="Tsolas J.M."/>
            <person name="Valente V.L."/>
            <person name="Venter E."/>
            <person name="Venter J.C."/>
            <person name="Vicario S."/>
            <person name="Vieira F.G."/>
            <person name="Vilella A.J."/>
            <person name="Villasante A."/>
            <person name="Walenz B."/>
            <person name="Wang J."/>
            <person name="Wasserman M."/>
            <person name="Watts T."/>
            <person name="Wilson D."/>
            <person name="Wilson R.K."/>
            <person name="Wing R.A."/>
            <person name="Wolfner M.F."/>
            <person name="Wong A."/>
            <person name="Wong G.K."/>
            <person name="Wu C.I."/>
            <person name="Wu G."/>
            <person name="Yamamoto D."/>
            <person name="Yang H.P."/>
            <person name="Yang S.P."/>
            <person name="Yorke J.A."/>
            <person name="Yoshida K."/>
            <person name="Zdobnov E."/>
            <person name="Zhang P."/>
            <person name="Zhang Y."/>
            <person name="Zimin A.V."/>
            <person name="Baldwin J."/>
            <person name="Abdouelleil A."/>
            <person name="Abdulkadir J."/>
            <person name="Abebe A."/>
            <person name="Abera B."/>
            <person name="Abreu J."/>
            <person name="Acer S.C."/>
            <person name="Aftuck L."/>
            <person name="Alexander A."/>
            <person name="An P."/>
            <person name="Anderson E."/>
            <person name="Anderson S."/>
            <person name="Arachi H."/>
            <person name="Azer M."/>
            <person name="Bachantsang P."/>
            <person name="Barry A."/>
            <person name="Bayul T."/>
            <person name="Berlin A."/>
            <person name="Bessette D."/>
            <person name="Bloom T."/>
            <person name="Blye J."/>
            <person name="Boguslavskiy L."/>
            <person name="Bonnet C."/>
            <person name="Boukhgalter B."/>
            <person name="Bourzgui I."/>
            <person name="Brown A."/>
            <person name="Cahill P."/>
            <person name="Channer S."/>
            <person name="Cheshatsang Y."/>
            <person name="Chuda L."/>
            <person name="Citroen M."/>
            <person name="Collymore A."/>
            <person name="Cooke P."/>
            <person name="Costello M."/>
            <person name="D'Aco K."/>
            <person name="Daza R."/>
            <person name="De Haan G."/>
            <person name="DeGray S."/>
            <person name="DeMaso C."/>
            <person name="Dhargay N."/>
            <person name="Dooley K."/>
            <person name="Dooley E."/>
            <person name="Doricent M."/>
            <person name="Dorje P."/>
            <person name="Dorjee K."/>
            <person name="Dupes A."/>
            <person name="Elong R."/>
            <person name="Falk J."/>
            <person name="Farina A."/>
            <person name="Faro S."/>
            <person name="Ferguson D."/>
            <person name="Fisher S."/>
            <person name="Foley C.D."/>
            <person name="Franke A."/>
            <person name="Friedrich D."/>
            <person name="Gadbois L."/>
            <person name="Gearin G."/>
            <person name="Gearin C.R."/>
            <person name="Giannoukos G."/>
            <person name="Goode T."/>
            <person name="Graham J."/>
            <person name="Grandbois E."/>
            <person name="Grewal S."/>
            <person name="Gyaltsen K."/>
            <person name="Hafez N."/>
            <person name="Hagos B."/>
            <person name="Hall J."/>
            <person name="Henson C."/>
            <person name="Hollinger A."/>
            <person name="Honan T."/>
            <person name="Huard M.D."/>
            <person name="Hughes L."/>
            <person name="Hurhula B."/>
            <person name="Husby M.E."/>
            <person name="Kamat A."/>
            <person name="Kanga B."/>
            <person name="Kashin S."/>
            <person name="Khazanovich D."/>
            <person name="Kisner P."/>
            <person name="Lance K."/>
            <person name="Lara M."/>
            <person name="Lee W."/>
            <person name="Lennon N."/>
            <person name="Letendre F."/>
            <person name="LeVine R."/>
            <person name="Lipovsky A."/>
            <person name="Liu X."/>
            <person name="Liu J."/>
            <person name="Liu S."/>
            <person name="Lokyitsang T."/>
            <person name="Lokyitsang Y."/>
            <person name="Lubonja R."/>
            <person name="Lui A."/>
            <person name="MacDonald P."/>
            <person name="Magnisalis V."/>
            <person name="Maru K."/>
            <person name="Matthews C."/>
            <person name="McCusker W."/>
            <person name="McDonough S."/>
            <person name="Mehta T."/>
            <person name="Meldrim J."/>
            <person name="Meneus L."/>
            <person name="Mihai O."/>
            <person name="Mihalev A."/>
            <person name="Mihova T."/>
            <person name="Mittelman R."/>
            <person name="Mlenga V."/>
            <person name="Montmayeur A."/>
            <person name="Mulrain L."/>
            <person name="Navidi A."/>
            <person name="Naylor J."/>
            <person name="Negash T."/>
            <person name="Nguyen T."/>
            <person name="Nguyen N."/>
            <person name="Nicol R."/>
            <person name="Norbu C."/>
            <person name="Norbu N."/>
            <person name="Novod N."/>
            <person name="O'Neill B."/>
            <person name="Osman S."/>
            <person name="Markiewicz E."/>
            <person name="Oyono O.L."/>
            <person name="Patti C."/>
            <person name="Phunkhang P."/>
            <person name="Pierre F."/>
            <person name="Priest M."/>
            <person name="Raghuraman S."/>
            <person name="Rege F."/>
            <person name="Reyes R."/>
            <person name="Rise C."/>
            <person name="Rogov P."/>
            <person name="Ross K."/>
            <person name="Ryan E."/>
            <person name="Settipalli S."/>
            <person name="Shea T."/>
            <person name="Sherpa N."/>
            <person name="Shi L."/>
            <person name="Shih D."/>
            <person name="Sparrow T."/>
            <person name="Spaulding J."/>
            <person name="Stalker J."/>
            <person name="Stange-Thomann N."/>
            <person name="Stavropoulos S."/>
            <person name="Stone C."/>
            <person name="Strader C."/>
            <person name="Tesfaye S."/>
            <person name="Thomson T."/>
            <person name="Thoulutsang Y."/>
            <person name="Thoulutsang D."/>
            <person name="Topham K."/>
            <person name="Topping I."/>
            <person name="Tsamla T."/>
            <person name="Vassiliev H."/>
            <person name="Vo A."/>
            <person name="Wangchuk T."/>
            <person name="Wangdi T."/>
            <person name="Weiand M."/>
            <person name="Wilkinson J."/>
            <person name="Wilson A."/>
            <person name="Yadav S."/>
            <person name="Young G."/>
            <person name="Yu Q."/>
            <person name="Zembek L."/>
            <person name="Zhong D."/>
            <person name="Zimmer A."/>
            <person name="Zwirko Z."/>
            <person name="Jaffe D.B."/>
            <person name="Alvarez P."/>
            <person name="Brockman W."/>
            <person name="Butler J."/>
            <person name="Chin C."/>
            <person name="Gnerre S."/>
            <person name="Grabherr M."/>
            <person name="Kleber M."/>
            <person name="Mauceli E."/>
            <person name="MacCallum I."/>
        </authorList>
    </citation>
    <scope>NUCLEOTIDE SEQUENCE [LARGE SCALE GENOMIC DNA]</scope>
    <source>
        <strain evidence="3">Tucson 14030-0811.24</strain>
    </source>
</reference>
<dbReference type="Proteomes" id="UP000007798">
    <property type="component" value="Unassembled WGS sequence"/>
</dbReference>
<dbReference type="FunCoup" id="B4MS75">
    <property type="interactions" value="2"/>
</dbReference>
<dbReference type="AlphaFoldDB" id="B4MS75"/>
<dbReference type="eggNOG" id="ENOG502TC4N">
    <property type="taxonomic scope" value="Eukaryota"/>
</dbReference>
<gene>
    <name evidence="2" type="primary">Dwil\GK15617</name>
    <name evidence="2" type="ORF">Dwil_GK15617</name>
</gene>
<accession>B4MS75</accession>
<dbReference type="EMBL" id="CH963850">
    <property type="protein sequence ID" value="EDW74964.1"/>
    <property type="molecule type" value="Genomic_DNA"/>
</dbReference>
<organism evidence="2 3">
    <name type="scientific">Drosophila willistoni</name>
    <name type="common">Fruit fly</name>
    <dbReference type="NCBI Taxonomy" id="7260"/>
    <lineage>
        <taxon>Eukaryota</taxon>
        <taxon>Metazoa</taxon>
        <taxon>Ecdysozoa</taxon>
        <taxon>Arthropoda</taxon>
        <taxon>Hexapoda</taxon>
        <taxon>Insecta</taxon>
        <taxon>Pterygota</taxon>
        <taxon>Neoptera</taxon>
        <taxon>Endopterygota</taxon>
        <taxon>Diptera</taxon>
        <taxon>Brachycera</taxon>
        <taxon>Muscomorpha</taxon>
        <taxon>Ephydroidea</taxon>
        <taxon>Drosophilidae</taxon>
        <taxon>Drosophila</taxon>
        <taxon>Sophophora</taxon>
    </lineage>
</organism>
<keyword evidence="3" id="KW-1185">Reference proteome</keyword>
<evidence type="ECO:0000313" key="2">
    <source>
        <dbReference type="EMBL" id="EDW74964.1"/>
    </source>
</evidence>
<dbReference type="GO" id="GO:0017148">
    <property type="term" value="P:negative regulation of translation"/>
    <property type="evidence" value="ECO:0007669"/>
    <property type="project" value="EnsemblMetazoa"/>
</dbReference>
<dbReference type="OrthoDB" id="7825902at2759"/>
<dbReference type="GO" id="GO:1903502">
    <property type="term" value="C:translation repressor complex"/>
    <property type="evidence" value="ECO:0007669"/>
    <property type="project" value="EnsemblMetazoa"/>
</dbReference>
<dbReference type="KEGG" id="dwi:6640812"/>
<protein>
    <submittedName>
        <fullName evidence="2">Uncharacterized protein</fullName>
    </submittedName>
</protein>
<sequence>MNATEGQGLVIKMAQKNKETQTMKLGGGCGIATPHPNWFAAAPISPPVRGYGTLVSPFTLAPPPSPVSPLSPHHRHLGHTACQFYMDREEELYRQACQLKGIGLETGNETENENEVRTEEEDSLGSEEEPPSKVIYRYTLDEMKSYNPYRSLKS</sequence>
<dbReference type="InParanoid" id="B4MS75"/>
<feature type="compositionally biased region" description="Acidic residues" evidence="1">
    <location>
        <begin position="108"/>
        <end position="129"/>
    </location>
</feature>
<dbReference type="PhylomeDB" id="B4MS75"/>
<dbReference type="HOGENOM" id="CLU_1919198_0_0_1"/>
<feature type="region of interest" description="Disordered" evidence="1">
    <location>
        <begin position="103"/>
        <end position="136"/>
    </location>
</feature>
<proteinExistence type="predicted"/>
<name>B4MS75_DROWI</name>
<evidence type="ECO:0000256" key="1">
    <source>
        <dbReference type="SAM" id="MobiDB-lite"/>
    </source>
</evidence>